<keyword evidence="1 3" id="KW-0812">Transmembrane</keyword>
<dbReference type="SUPFAM" id="SSF158472">
    <property type="entry name" value="HAMP domain-like"/>
    <property type="match status" value="1"/>
</dbReference>
<evidence type="ECO:0000313" key="7">
    <source>
        <dbReference type="Proteomes" id="UP000776164"/>
    </source>
</evidence>
<feature type="domain" description="HAMP" evidence="5">
    <location>
        <begin position="441"/>
        <end position="493"/>
    </location>
</feature>
<dbReference type="Gene3D" id="1.10.8.500">
    <property type="entry name" value="HAMP domain in histidine kinase"/>
    <property type="match status" value="1"/>
</dbReference>
<name>A0ABS2L376_9MICO</name>
<dbReference type="PANTHER" id="PTHR45655">
    <property type="entry name" value="GUANYLATE CYCLASE SOLUBLE SUBUNIT BETA-2"/>
    <property type="match status" value="1"/>
</dbReference>
<dbReference type="RefSeq" id="WP_205107575.1">
    <property type="nucleotide sequence ID" value="NZ_BAAAHT010000013.1"/>
</dbReference>
<evidence type="ECO:0000259" key="5">
    <source>
        <dbReference type="PROSITE" id="PS50885"/>
    </source>
</evidence>
<dbReference type="PANTHER" id="PTHR45655:SF13">
    <property type="entry name" value="SOLUBLE GUANYLATE CYCLASE GCY-32-RELATED"/>
    <property type="match status" value="1"/>
</dbReference>
<dbReference type="PROSITE" id="PS50125">
    <property type="entry name" value="GUANYLATE_CYCLASE_2"/>
    <property type="match status" value="1"/>
</dbReference>
<dbReference type="Proteomes" id="UP000776164">
    <property type="component" value="Unassembled WGS sequence"/>
</dbReference>
<evidence type="ECO:0000313" key="6">
    <source>
        <dbReference type="EMBL" id="MBM7471523.1"/>
    </source>
</evidence>
<reference evidence="6 7" key="1">
    <citation type="submission" date="2021-01" db="EMBL/GenBank/DDBJ databases">
        <title>Sequencing the genomes of 1000 actinobacteria strains.</title>
        <authorList>
            <person name="Klenk H.-P."/>
        </authorList>
    </citation>
    <scope>NUCLEOTIDE SEQUENCE [LARGE SCALE GENOMIC DNA]</scope>
    <source>
        <strain evidence="6 7">DSM 13057</strain>
    </source>
</reference>
<dbReference type="SMART" id="SM00044">
    <property type="entry name" value="CYCc"/>
    <property type="match status" value="1"/>
</dbReference>
<sequence>MTVSADSRRPGFSIQTKLLVMLLGVSIGSSVVVGLVGYVSGSDSLRQAAYAQLTETRESRAREITNFFTTTENSLVVYTRGTTAINAVTDFTAGYKALEGSQLSADQSSGLDEFYTSTFAPALAKRTGSETSAAAFIPTDPAERYLQATYTDPGLDTTKSISVDDAGDGSAWSAANARYHDYFHEIIDRFGYEDALLLDTEGHVVYSADKNVDLGTNLLTGPYKGTSLASGYTETLNSNVVDFVKLTDFERYQPALGAPVAWIMSPVGENGVTSGVMALQVPISQINAIMTADNGWAEDGLGATGETYLAGPDLLMRSVSRELIENPEQYQKDAISAGTAPEDAARAVAVKGTILIQPARTAPVKDALAGQTGLVQGTSYLGTETLSAYAPLDIKGLQWVIVAKINTSEAFSAVSDFTRNLILAIVALIIVVSLLSLVLAQVFARPVRRLVGAVRQVSAGDLAVEVPQGGRDEFGDLGTAFNEMARSLRIKQSLIDEQSAENEKLLNTLMPADVARRYKEGQETIADVHQDVSVLFADLIGYNDFSASFPAEKELSLLNGIVASFDEAATRMGVETVRTLREGYLASCGLVVPRIDNVRRMVDFALELRKIIERFNGQHSTSLSIRIGIDAGTVSSGLVGRSSLAYDMWGEAVNLANRVQSVSGAAGIFVSQSVRDRMRDAVVFVEAGTLETADGEQTVWKIQ</sequence>
<dbReference type="CDD" id="cd07302">
    <property type="entry name" value="CHD"/>
    <property type="match status" value="1"/>
</dbReference>
<dbReference type="EMBL" id="JAFBBU010000001">
    <property type="protein sequence ID" value="MBM7471523.1"/>
    <property type="molecule type" value="Genomic_DNA"/>
</dbReference>
<feature type="transmembrane region" description="Helical" evidence="3">
    <location>
        <begin position="421"/>
        <end position="440"/>
    </location>
</feature>
<organism evidence="6 7">
    <name type="scientific">Subtercola frigoramans</name>
    <dbReference type="NCBI Taxonomy" id="120298"/>
    <lineage>
        <taxon>Bacteria</taxon>
        <taxon>Bacillati</taxon>
        <taxon>Actinomycetota</taxon>
        <taxon>Actinomycetes</taxon>
        <taxon>Micrococcales</taxon>
        <taxon>Microbacteriaceae</taxon>
        <taxon>Subtercola</taxon>
    </lineage>
</organism>
<protein>
    <submittedName>
        <fullName evidence="6">Class 3 adenylate cyclase</fullName>
    </submittedName>
</protein>
<proteinExistence type="predicted"/>
<keyword evidence="2 3" id="KW-1133">Transmembrane helix</keyword>
<accession>A0ABS2L376</accession>
<dbReference type="PROSITE" id="PS50885">
    <property type="entry name" value="HAMP"/>
    <property type="match status" value="1"/>
</dbReference>
<dbReference type="SUPFAM" id="SSF55073">
    <property type="entry name" value="Nucleotide cyclase"/>
    <property type="match status" value="1"/>
</dbReference>
<dbReference type="InterPro" id="IPR001054">
    <property type="entry name" value="A/G_cyclase"/>
</dbReference>
<gene>
    <name evidence="6" type="ORF">JOE66_001157</name>
</gene>
<dbReference type="Pfam" id="PF00211">
    <property type="entry name" value="Guanylate_cyc"/>
    <property type="match status" value="1"/>
</dbReference>
<dbReference type="InterPro" id="IPR029787">
    <property type="entry name" value="Nucleotide_cyclase"/>
</dbReference>
<dbReference type="CDD" id="cd06225">
    <property type="entry name" value="HAMP"/>
    <property type="match status" value="1"/>
</dbReference>
<evidence type="ECO:0000256" key="2">
    <source>
        <dbReference type="ARBA" id="ARBA00022989"/>
    </source>
</evidence>
<dbReference type="InterPro" id="IPR003660">
    <property type="entry name" value="HAMP_dom"/>
</dbReference>
<keyword evidence="7" id="KW-1185">Reference proteome</keyword>
<dbReference type="Pfam" id="PF00672">
    <property type="entry name" value="HAMP"/>
    <property type="match status" value="1"/>
</dbReference>
<keyword evidence="3" id="KW-0472">Membrane</keyword>
<evidence type="ECO:0000256" key="1">
    <source>
        <dbReference type="ARBA" id="ARBA00022692"/>
    </source>
</evidence>
<feature type="transmembrane region" description="Helical" evidence="3">
    <location>
        <begin position="18"/>
        <end position="39"/>
    </location>
</feature>
<evidence type="ECO:0000259" key="4">
    <source>
        <dbReference type="PROSITE" id="PS50125"/>
    </source>
</evidence>
<dbReference type="SMART" id="SM00304">
    <property type="entry name" value="HAMP"/>
    <property type="match status" value="1"/>
</dbReference>
<evidence type="ECO:0000256" key="3">
    <source>
        <dbReference type="SAM" id="Phobius"/>
    </source>
</evidence>
<feature type="domain" description="Guanylate cyclase" evidence="4">
    <location>
        <begin position="533"/>
        <end position="660"/>
    </location>
</feature>
<dbReference type="Gene3D" id="3.30.70.1230">
    <property type="entry name" value="Nucleotide cyclase"/>
    <property type="match status" value="1"/>
</dbReference>
<dbReference type="Gene3D" id="3.30.450.20">
    <property type="entry name" value="PAS domain"/>
    <property type="match status" value="1"/>
</dbReference>
<comment type="caution">
    <text evidence="6">The sequence shown here is derived from an EMBL/GenBank/DDBJ whole genome shotgun (WGS) entry which is preliminary data.</text>
</comment>